<feature type="transmembrane region" description="Helical" evidence="5">
    <location>
        <begin position="362"/>
        <end position="385"/>
    </location>
</feature>
<keyword evidence="4 5" id="KW-0472">Membrane</keyword>
<dbReference type="EMBL" id="HBHK01011939">
    <property type="protein sequence ID" value="CAD9681996.1"/>
    <property type="molecule type" value="Transcribed_RNA"/>
</dbReference>
<evidence type="ECO:0000256" key="4">
    <source>
        <dbReference type="ARBA" id="ARBA00023136"/>
    </source>
</evidence>
<feature type="transmembrane region" description="Helical" evidence="5">
    <location>
        <begin position="236"/>
        <end position="259"/>
    </location>
</feature>
<accession>A0A7S2RWY1</accession>
<comment type="subcellular location">
    <subcellularLocation>
        <location evidence="1">Membrane</location>
        <topology evidence="1">Multi-pass membrane protein</topology>
    </subcellularLocation>
</comment>
<feature type="transmembrane region" description="Helical" evidence="5">
    <location>
        <begin position="425"/>
        <end position="451"/>
    </location>
</feature>
<evidence type="ECO:0000259" key="6">
    <source>
        <dbReference type="Pfam" id="PF01490"/>
    </source>
</evidence>
<protein>
    <recommendedName>
        <fullName evidence="6">Amino acid transporter transmembrane domain-containing protein</fullName>
    </recommendedName>
</protein>
<proteinExistence type="predicted"/>
<feature type="transmembrane region" description="Helical" evidence="5">
    <location>
        <begin position="128"/>
        <end position="150"/>
    </location>
</feature>
<feature type="transmembrane region" description="Helical" evidence="5">
    <location>
        <begin position="391"/>
        <end position="413"/>
    </location>
</feature>
<feature type="transmembrane region" description="Helical" evidence="5">
    <location>
        <begin position="192"/>
        <end position="216"/>
    </location>
</feature>
<dbReference type="PANTHER" id="PTHR22950">
    <property type="entry name" value="AMINO ACID TRANSPORTER"/>
    <property type="match status" value="1"/>
</dbReference>
<evidence type="ECO:0000256" key="2">
    <source>
        <dbReference type="ARBA" id="ARBA00022692"/>
    </source>
</evidence>
<evidence type="ECO:0000256" key="5">
    <source>
        <dbReference type="SAM" id="Phobius"/>
    </source>
</evidence>
<reference evidence="7" key="1">
    <citation type="submission" date="2021-01" db="EMBL/GenBank/DDBJ databases">
        <authorList>
            <person name="Corre E."/>
            <person name="Pelletier E."/>
            <person name="Niang G."/>
            <person name="Scheremetjew M."/>
            <person name="Finn R."/>
            <person name="Kale V."/>
            <person name="Holt S."/>
            <person name="Cochrane G."/>
            <person name="Meng A."/>
            <person name="Brown T."/>
            <person name="Cohen L."/>
        </authorList>
    </citation>
    <scope>NUCLEOTIDE SEQUENCE</scope>
    <source>
        <strain evidence="7">NY070348D</strain>
    </source>
</reference>
<feature type="domain" description="Amino acid transporter transmembrane" evidence="6">
    <location>
        <begin position="51"/>
        <end position="447"/>
    </location>
</feature>
<sequence>MELAKNYSGDPHEHDGDSAIIYGDGELRKIYDAKANSDPGCTRGVTMPERKLEWQTVAMIEIGEVIGGGILTMGCAFAQLGWVLATFFLVLFLIVNVYIGLVVSRVSEIFPTALSFKEMAQLTGLHKAAVKLISLSVQTYMIFCMSGYLLAASEALSMVFFDVELCGPLWGTITLGLVAFPIQVRSLHGARWLVWANFAFVVIAVFASCIYMIRNIDIHHASTLTSTATAIFPEDLTWISFFNGISKLLFAYLGCYLYLQMLAEMRKPSDFPKTFLIAGPFQVGMYMFVGTVGYIYDGVSAKSIILDSINPHTHGATLRAAAIFLALHLIVTYVILSTVLVRRIHVYADDASVNDRGKRGRVVWLALSLSLLLLCFILANAIPLFDKITSLAGALQAPIIGFIAPCLFLLFAHRRAGIRTSKLEMFVLFTVILCSTIILFVGTAANIISFIDAMNEQKKTPFECVMASYIDNWSS</sequence>
<feature type="transmembrane region" description="Helical" evidence="5">
    <location>
        <begin position="156"/>
        <end position="180"/>
    </location>
</feature>
<name>A0A7S2RWY1_9STRA</name>
<feature type="transmembrane region" description="Helical" evidence="5">
    <location>
        <begin position="271"/>
        <end position="296"/>
    </location>
</feature>
<dbReference type="Gene3D" id="1.20.1740.10">
    <property type="entry name" value="Amino acid/polyamine transporter I"/>
    <property type="match status" value="1"/>
</dbReference>
<dbReference type="GO" id="GO:0016020">
    <property type="term" value="C:membrane"/>
    <property type="evidence" value="ECO:0007669"/>
    <property type="project" value="UniProtKB-SubCell"/>
</dbReference>
<evidence type="ECO:0000256" key="3">
    <source>
        <dbReference type="ARBA" id="ARBA00022989"/>
    </source>
</evidence>
<gene>
    <name evidence="7" type="ORF">QSP1433_LOCUS7515</name>
</gene>
<evidence type="ECO:0000313" key="7">
    <source>
        <dbReference type="EMBL" id="CAD9681996.1"/>
    </source>
</evidence>
<feature type="transmembrane region" description="Helical" evidence="5">
    <location>
        <begin position="86"/>
        <end position="107"/>
    </location>
</feature>
<evidence type="ECO:0000256" key="1">
    <source>
        <dbReference type="ARBA" id="ARBA00004141"/>
    </source>
</evidence>
<dbReference type="InterPro" id="IPR013057">
    <property type="entry name" value="AA_transpt_TM"/>
</dbReference>
<dbReference type="Pfam" id="PF01490">
    <property type="entry name" value="Aa_trans"/>
    <property type="match status" value="1"/>
</dbReference>
<dbReference type="PANTHER" id="PTHR22950:SF461">
    <property type="entry name" value="AMINO ACID TRANSPORTER TRANSMEMBRANE DOMAIN-CONTAINING PROTEIN"/>
    <property type="match status" value="1"/>
</dbReference>
<dbReference type="GO" id="GO:0015179">
    <property type="term" value="F:L-amino acid transmembrane transporter activity"/>
    <property type="evidence" value="ECO:0007669"/>
    <property type="project" value="TreeGrafter"/>
</dbReference>
<keyword evidence="3 5" id="KW-1133">Transmembrane helix</keyword>
<keyword evidence="2 5" id="KW-0812">Transmembrane</keyword>
<dbReference type="AlphaFoldDB" id="A0A7S2RWY1"/>
<organism evidence="7">
    <name type="scientific">Mucochytrium quahogii</name>
    <dbReference type="NCBI Taxonomy" id="96639"/>
    <lineage>
        <taxon>Eukaryota</taxon>
        <taxon>Sar</taxon>
        <taxon>Stramenopiles</taxon>
        <taxon>Bigyra</taxon>
        <taxon>Labyrinthulomycetes</taxon>
        <taxon>Thraustochytrida</taxon>
        <taxon>Thraustochytriidae</taxon>
        <taxon>Mucochytrium</taxon>
    </lineage>
</organism>
<feature type="transmembrane region" description="Helical" evidence="5">
    <location>
        <begin position="316"/>
        <end position="341"/>
    </location>
</feature>